<dbReference type="InterPro" id="IPR044068">
    <property type="entry name" value="CB"/>
</dbReference>
<evidence type="ECO:0000256" key="1">
    <source>
        <dbReference type="ARBA" id="ARBA00003283"/>
    </source>
</evidence>
<dbReference type="OrthoDB" id="111144at2"/>
<keyword evidence="5" id="KW-0233">DNA recombination</keyword>
<dbReference type="Gene3D" id="1.10.443.10">
    <property type="entry name" value="Intergrase catalytic core"/>
    <property type="match status" value="1"/>
</dbReference>
<reference evidence="10" key="1">
    <citation type="submission" date="2016-10" db="EMBL/GenBank/DDBJ databases">
        <authorList>
            <person name="Varghese N."/>
            <person name="Submissions S."/>
        </authorList>
    </citation>
    <scope>NUCLEOTIDE SEQUENCE [LARGE SCALE GENOMIC DNA]</scope>
    <source>
        <strain evidence="10">P18</strain>
    </source>
</reference>
<dbReference type="InterPro" id="IPR002104">
    <property type="entry name" value="Integrase_catalytic"/>
</dbReference>
<dbReference type="GO" id="GO:0006310">
    <property type="term" value="P:DNA recombination"/>
    <property type="evidence" value="ECO:0007669"/>
    <property type="project" value="UniProtKB-KW"/>
</dbReference>
<dbReference type="Proteomes" id="UP000182624">
    <property type="component" value="Unassembled WGS sequence"/>
</dbReference>
<dbReference type="AlphaFoldDB" id="A0A1I5R6X5"/>
<dbReference type="EMBL" id="FOXO01000003">
    <property type="protein sequence ID" value="SFP54269.1"/>
    <property type="molecule type" value="Genomic_DNA"/>
</dbReference>
<evidence type="ECO:0000256" key="3">
    <source>
        <dbReference type="ARBA" id="ARBA00022908"/>
    </source>
</evidence>
<comment type="similarity">
    <text evidence="2">Belongs to the 'phage' integrase family.</text>
</comment>
<dbReference type="InterPro" id="IPR013762">
    <property type="entry name" value="Integrase-like_cat_sf"/>
</dbReference>
<evidence type="ECO:0000313" key="10">
    <source>
        <dbReference type="Proteomes" id="UP000182624"/>
    </source>
</evidence>
<dbReference type="Gene3D" id="1.10.150.130">
    <property type="match status" value="1"/>
</dbReference>
<dbReference type="InterPro" id="IPR050090">
    <property type="entry name" value="Tyrosine_recombinase_XerCD"/>
</dbReference>
<evidence type="ECO:0000256" key="4">
    <source>
        <dbReference type="ARBA" id="ARBA00023125"/>
    </source>
</evidence>
<gene>
    <name evidence="9" type="ORF">SAMN04487928_103159</name>
</gene>
<dbReference type="RefSeq" id="WP_074884292.1">
    <property type="nucleotide sequence ID" value="NZ_FOXO01000003.1"/>
</dbReference>
<dbReference type="InterPro" id="IPR010998">
    <property type="entry name" value="Integrase_recombinase_N"/>
</dbReference>
<dbReference type="Pfam" id="PF00589">
    <property type="entry name" value="Phage_integrase"/>
    <property type="match status" value="1"/>
</dbReference>
<dbReference type="GO" id="GO:0015074">
    <property type="term" value="P:DNA integration"/>
    <property type="evidence" value="ECO:0007669"/>
    <property type="project" value="UniProtKB-KW"/>
</dbReference>
<protein>
    <submittedName>
        <fullName evidence="9">Site-specific recombinase XerD</fullName>
    </submittedName>
</protein>
<dbReference type="PANTHER" id="PTHR30349:SF41">
    <property type="entry name" value="INTEGRASE_RECOMBINASE PROTEIN MJ0367-RELATED"/>
    <property type="match status" value="1"/>
</dbReference>
<dbReference type="InterPro" id="IPR011010">
    <property type="entry name" value="DNA_brk_join_enz"/>
</dbReference>
<accession>A0A1I5R6X5</accession>
<dbReference type="Gene3D" id="3.30.160.60">
    <property type="entry name" value="Classic Zinc Finger"/>
    <property type="match status" value="1"/>
</dbReference>
<feature type="domain" description="Tyr recombinase" evidence="7">
    <location>
        <begin position="170"/>
        <end position="385"/>
    </location>
</feature>
<organism evidence="9 10">
    <name type="scientific">Butyrivibrio proteoclasticus</name>
    <dbReference type="NCBI Taxonomy" id="43305"/>
    <lineage>
        <taxon>Bacteria</taxon>
        <taxon>Bacillati</taxon>
        <taxon>Bacillota</taxon>
        <taxon>Clostridia</taxon>
        <taxon>Lachnospirales</taxon>
        <taxon>Lachnospiraceae</taxon>
        <taxon>Butyrivibrio</taxon>
    </lineage>
</organism>
<name>A0A1I5R6X5_9FIRM</name>
<sequence length="391" mass="45280">MGKDLRGREIGEGIVQRKDGLYSARFTNKSGKRVEKYFDNAADAKKWVTISRLEDDKKPATAIEYSMTVDEWFVYWIKTFKQGLSPNTIRNYKDRYYTNVQNHIGKMLLIDVKAMHCQQILNEMQADYAISTVYQTYICLGSMFKSALLNDLIPKHPLDAVNFRAKKVKTPRRVLTVEEQEKFLEFADKNHNAKQFRLLLQTGLRTGELIGLTWDSFDIENRTLTIDKALEYRHERGYWRAGPPKTMAGFRTIPLTEEAFDILYGLYQKRHTRKESMALSQVLTFIDPRTGLERTVNMKELIFVNFRTGEPIKNSTYDTNLYKICDKAGIKPFCMHALRHTFATRCIERGVNPKSLQKILGHAQLSTTMDTYVHVTDDSLILAIRQFEAAV</sequence>
<evidence type="ECO:0000256" key="5">
    <source>
        <dbReference type="ARBA" id="ARBA00023172"/>
    </source>
</evidence>
<keyword evidence="10" id="KW-1185">Reference proteome</keyword>
<dbReference type="InterPro" id="IPR004107">
    <property type="entry name" value="Integrase_SAM-like_N"/>
</dbReference>
<comment type="function">
    <text evidence="1">Site-specific tyrosine recombinase, which acts by catalyzing the cutting and rejoining of the recombining DNA molecules.</text>
</comment>
<dbReference type="SUPFAM" id="SSF56349">
    <property type="entry name" value="DNA breaking-rejoining enzymes"/>
    <property type="match status" value="1"/>
</dbReference>
<keyword evidence="3" id="KW-0229">DNA integration</keyword>
<evidence type="ECO:0000313" key="9">
    <source>
        <dbReference type="EMBL" id="SFP54269.1"/>
    </source>
</evidence>
<feature type="domain" description="Core-binding (CB)" evidence="8">
    <location>
        <begin position="67"/>
        <end position="148"/>
    </location>
</feature>
<dbReference type="GO" id="GO:0003677">
    <property type="term" value="F:DNA binding"/>
    <property type="evidence" value="ECO:0007669"/>
    <property type="project" value="UniProtKB-UniRule"/>
</dbReference>
<dbReference type="Pfam" id="PF14659">
    <property type="entry name" value="Phage_int_SAM_3"/>
    <property type="match status" value="1"/>
</dbReference>
<dbReference type="PROSITE" id="PS51900">
    <property type="entry name" value="CB"/>
    <property type="match status" value="1"/>
</dbReference>
<dbReference type="CDD" id="cd01189">
    <property type="entry name" value="INT_ICEBs1_C_like"/>
    <property type="match status" value="1"/>
</dbReference>
<evidence type="ECO:0000259" key="7">
    <source>
        <dbReference type="PROSITE" id="PS51898"/>
    </source>
</evidence>
<proteinExistence type="inferred from homology"/>
<evidence type="ECO:0000259" key="8">
    <source>
        <dbReference type="PROSITE" id="PS51900"/>
    </source>
</evidence>
<dbReference type="PROSITE" id="PS51898">
    <property type="entry name" value="TYR_RECOMBINASE"/>
    <property type="match status" value="1"/>
</dbReference>
<keyword evidence="4 6" id="KW-0238">DNA-binding</keyword>
<evidence type="ECO:0000256" key="2">
    <source>
        <dbReference type="ARBA" id="ARBA00008857"/>
    </source>
</evidence>
<dbReference type="PANTHER" id="PTHR30349">
    <property type="entry name" value="PHAGE INTEGRASE-RELATED"/>
    <property type="match status" value="1"/>
</dbReference>
<evidence type="ECO:0000256" key="6">
    <source>
        <dbReference type="PROSITE-ProRule" id="PRU01248"/>
    </source>
</evidence>